<accession>A0A2Z5PFQ3</accession>
<protein>
    <submittedName>
        <fullName evidence="1">Uncharacterized protein</fullName>
    </submittedName>
</protein>
<evidence type="ECO:0000313" key="2">
    <source>
        <dbReference type="Proteomes" id="UP000264208"/>
    </source>
</evidence>
<dbReference type="KEGG" id="mmak:MMKA1_09960"/>
<dbReference type="AlphaFoldDB" id="A0A2Z5PFQ3"/>
<sequence>MIEKFVDLKTVLSKPEKLELMDKIIDLIKKEEYYNAAILIEDGLYSEHYLRHIGKVKHNLVINNEDNLKSAEEISKYVDEILKKHGIKN</sequence>
<dbReference type="Proteomes" id="UP000264208">
    <property type="component" value="Chromosome"/>
</dbReference>
<dbReference type="EMBL" id="AP011526">
    <property type="protein sequence ID" value="BAP61113.1"/>
    <property type="molecule type" value="Genomic_DNA"/>
</dbReference>
<gene>
    <name evidence="1" type="ORF">MMKA1_09960</name>
</gene>
<proteinExistence type="predicted"/>
<organism evidence="1 2">
    <name type="scientific">Methanococcus maripaludis KA1</name>
    <dbReference type="NCBI Taxonomy" id="637914"/>
    <lineage>
        <taxon>Archaea</taxon>
        <taxon>Methanobacteriati</taxon>
        <taxon>Methanobacteriota</taxon>
        <taxon>Methanomada group</taxon>
        <taxon>Methanococci</taxon>
        <taxon>Methanococcales</taxon>
        <taxon>Methanococcaceae</taxon>
        <taxon>Methanococcus</taxon>
    </lineage>
</organism>
<reference evidence="1 2" key="1">
    <citation type="submission" date="2009-06" db="EMBL/GenBank/DDBJ databases">
        <title>Molecular Evidence for Microbiologically Influenced Corrosion from genome of Methanogen.</title>
        <authorList>
            <person name="Ito N."/>
            <person name="Tsurumaru H."/>
            <person name="Shimizu A."/>
            <person name="Harada T."/>
            <person name="Hosoyama A."/>
            <person name="Horikawa H."/>
            <person name="Wakai S."/>
            <person name="Sasaki K."/>
            <person name="Nishijima K."/>
            <person name="Ataku H."/>
            <person name="Yamazaki J."/>
            <person name="Mise M."/>
            <person name="Yamazaki S."/>
            <person name="Tanikawa S."/>
            <person name="Harayama S."/>
            <person name="Fujita N."/>
        </authorList>
    </citation>
    <scope>NUCLEOTIDE SEQUENCE [LARGE SCALE GENOMIC DNA]</scope>
    <source>
        <strain evidence="2">KA1 ( NBRC 102054)</strain>
    </source>
</reference>
<evidence type="ECO:0000313" key="1">
    <source>
        <dbReference type="EMBL" id="BAP61113.1"/>
    </source>
</evidence>
<name>A0A2Z5PFQ3_METMI</name>